<comment type="caution">
    <text evidence="2">The sequence shown here is derived from an EMBL/GenBank/DDBJ whole genome shotgun (WGS) entry which is preliminary data.</text>
</comment>
<dbReference type="RefSeq" id="WP_085511538.1">
    <property type="nucleotide sequence ID" value="NZ_FXAP01000002.1"/>
</dbReference>
<keyword evidence="1" id="KW-0472">Membrane</keyword>
<dbReference type="EMBL" id="RKHL01000001">
    <property type="protein sequence ID" value="ROR83772.1"/>
    <property type="molecule type" value="Genomic_DNA"/>
</dbReference>
<keyword evidence="3" id="KW-1185">Reference proteome</keyword>
<organism evidence="2 3">
    <name type="scientific">Plantibacter flavus</name>
    <dbReference type="NCBI Taxonomy" id="150123"/>
    <lineage>
        <taxon>Bacteria</taxon>
        <taxon>Bacillati</taxon>
        <taxon>Actinomycetota</taxon>
        <taxon>Actinomycetes</taxon>
        <taxon>Micrococcales</taxon>
        <taxon>Microbacteriaceae</taxon>
        <taxon>Plantibacter</taxon>
    </lineage>
</organism>
<evidence type="ECO:0000313" key="3">
    <source>
        <dbReference type="Proteomes" id="UP000266915"/>
    </source>
</evidence>
<keyword evidence="1" id="KW-1133">Transmembrane helix</keyword>
<accession>A0A3N2C8F8</accession>
<gene>
    <name evidence="2" type="ORF">EDD42_3889</name>
</gene>
<feature type="transmembrane region" description="Helical" evidence="1">
    <location>
        <begin position="147"/>
        <end position="170"/>
    </location>
</feature>
<evidence type="ECO:0000256" key="1">
    <source>
        <dbReference type="SAM" id="Phobius"/>
    </source>
</evidence>
<proteinExistence type="predicted"/>
<name>A0A3N2C8F8_9MICO</name>
<dbReference type="Proteomes" id="UP000266915">
    <property type="component" value="Unassembled WGS sequence"/>
</dbReference>
<keyword evidence="1" id="KW-0812">Transmembrane</keyword>
<dbReference type="Pfam" id="PF07087">
    <property type="entry name" value="DUF1353"/>
    <property type="match status" value="1"/>
</dbReference>
<feature type="transmembrane region" description="Helical" evidence="1">
    <location>
        <begin position="207"/>
        <end position="229"/>
    </location>
</feature>
<dbReference type="AlphaFoldDB" id="A0A3N2C8F8"/>
<sequence length="255" mass="28037">MPYLDDDEQPLQRIDLAQIPPTGRRFRLERRIGFQEHAPDGPVVWAPASDDGYDGARAEGWTDLASVPGILWSFIGSYGRQSAPAVVHDHRALLALGLPPDQALEQRFEDDRQFRVGLRQQRVPLLRAWLMWAVVSVERYVRHAPGVAAVLIGQSVLGVLAVWVATIGLVTPVLGAPTPGWLGLAVAPAVLAVCWREERRLLVWLQYAGALLGPLLLVQLAAVGAFRLLELLVRETIDRPFIDDSPGPVAPPTLR</sequence>
<dbReference type="InterPro" id="IPR010767">
    <property type="entry name" value="Phage_CGC-2007_Cje0229"/>
</dbReference>
<protein>
    <submittedName>
        <fullName evidence="2">Uncharacterized protein DUF1353</fullName>
    </submittedName>
</protein>
<reference evidence="2 3" key="1">
    <citation type="submission" date="2018-11" db="EMBL/GenBank/DDBJ databases">
        <title>Sequencing the genomes of 1000 actinobacteria strains.</title>
        <authorList>
            <person name="Klenk H.-P."/>
        </authorList>
    </citation>
    <scope>NUCLEOTIDE SEQUENCE [LARGE SCALE GENOMIC DNA]</scope>
    <source>
        <strain evidence="2 3">DSM 14012</strain>
    </source>
</reference>
<evidence type="ECO:0000313" key="2">
    <source>
        <dbReference type="EMBL" id="ROR83772.1"/>
    </source>
</evidence>
<feature type="transmembrane region" description="Helical" evidence="1">
    <location>
        <begin position="176"/>
        <end position="195"/>
    </location>
</feature>